<sequence length="216" mass="23914">MASAPFPTDISSAATGLVGRLEGVQPKRWTREEYHLLAEQGWFVDKRVELIDGEIIELSPQSEEHFFGIDNLRSLLEKAFGEAYWVRSQASVAASEHSEPEPDVAVIEGPRRVMDDHPTTALLAVEVSKTTQSYDKGAKADLYASTGTHDYWVLDLVRRELVVHRQPTQNGESRFGWRYAQLTVIPETGEVSPLALPGATLRVAEMLPPSQAGDNS</sequence>
<evidence type="ECO:0000313" key="3">
    <source>
        <dbReference type="Proteomes" id="UP000315440"/>
    </source>
</evidence>
<dbReference type="InterPro" id="IPR012296">
    <property type="entry name" value="Nuclease_put_TT1808"/>
</dbReference>
<dbReference type="CDD" id="cd06260">
    <property type="entry name" value="DUF820-like"/>
    <property type="match status" value="1"/>
</dbReference>
<dbReference type="InterPro" id="IPR011335">
    <property type="entry name" value="Restrct_endonuc-II-like"/>
</dbReference>
<dbReference type="PANTHER" id="PTHR35400:SF1">
    <property type="entry name" value="SLR1083 PROTEIN"/>
    <property type="match status" value="1"/>
</dbReference>
<dbReference type="Gene3D" id="3.90.1570.10">
    <property type="entry name" value="tt1808, chain A"/>
    <property type="match status" value="1"/>
</dbReference>
<reference evidence="2 3" key="1">
    <citation type="submission" date="2019-02" db="EMBL/GenBank/DDBJ databases">
        <title>Deep-cultivation of Planctomycetes and their phenomic and genomic characterization uncovers novel biology.</title>
        <authorList>
            <person name="Wiegand S."/>
            <person name="Jogler M."/>
            <person name="Boedeker C."/>
            <person name="Pinto D."/>
            <person name="Vollmers J."/>
            <person name="Rivas-Marin E."/>
            <person name="Kohn T."/>
            <person name="Peeters S.H."/>
            <person name="Heuer A."/>
            <person name="Rast P."/>
            <person name="Oberbeckmann S."/>
            <person name="Bunk B."/>
            <person name="Jeske O."/>
            <person name="Meyerdierks A."/>
            <person name="Storesund J.E."/>
            <person name="Kallscheuer N."/>
            <person name="Luecker S."/>
            <person name="Lage O.M."/>
            <person name="Pohl T."/>
            <person name="Merkel B.J."/>
            <person name="Hornburger P."/>
            <person name="Mueller R.-W."/>
            <person name="Bruemmer F."/>
            <person name="Labrenz M."/>
            <person name="Spormann A.M."/>
            <person name="Op Den Camp H."/>
            <person name="Overmann J."/>
            <person name="Amann R."/>
            <person name="Jetten M.S.M."/>
            <person name="Mascher T."/>
            <person name="Medema M.H."/>
            <person name="Devos D.P."/>
            <person name="Kaster A.-K."/>
            <person name="Ovreas L."/>
            <person name="Rohde M."/>
            <person name="Galperin M.Y."/>
            <person name="Jogler C."/>
        </authorList>
    </citation>
    <scope>NUCLEOTIDE SEQUENCE [LARGE SCALE GENOMIC DNA]</scope>
    <source>
        <strain evidence="2 3">Mal64</strain>
    </source>
</reference>
<dbReference type="InterPro" id="IPR008538">
    <property type="entry name" value="Uma2"/>
</dbReference>
<proteinExistence type="predicted"/>
<dbReference type="EMBL" id="SJPQ01000003">
    <property type="protein sequence ID" value="TWT87122.1"/>
    <property type="molecule type" value="Genomic_DNA"/>
</dbReference>
<dbReference type="SUPFAM" id="SSF52980">
    <property type="entry name" value="Restriction endonuclease-like"/>
    <property type="match status" value="1"/>
</dbReference>
<dbReference type="Proteomes" id="UP000315440">
    <property type="component" value="Unassembled WGS sequence"/>
</dbReference>
<comment type="caution">
    <text evidence="2">The sequence shown here is derived from an EMBL/GenBank/DDBJ whole genome shotgun (WGS) entry which is preliminary data.</text>
</comment>
<dbReference type="AlphaFoldDB" id="A0A5C5ZIB8"/>
<gene>
    <name evidence="2" type="ORF">Mal64_26570</name>
</gene>
<name>A0A5C5ZIB8_9BACT</name>
<dbReference type="OrthoDB" id="9789502at2"/>
<dbReference type="RefSeq" id="WP_146400982.1">
    <property type="nucleotide sequence ID" value="NZ_SJPQ01000003.1"/>
</dbReference>
<evidence type="ECO:0000313" key="2">
    <source>
        <dbReference type="EMBL" id="TWT87122.1"/>
    </source>
</evidence>
<keyword evidence="3" id="KW-1185">Reference proteome</keyword>
<dbReference type="Pfam" id="PF05685">
    <property type="entry name" value="Uma2"/>
    <property type="match status" value="1"/>
</dbReference>
<feature type="domain" description="Putative restriction endonuclease" evidence="1">
    <location>
        <begin position="32"/>
        <end position="203"/>
    </location>
</feature>
<protein>
    <recommendedName>
        <fullName evidence="1">Putative restriction endonuclease domain-containing protein</fullName>
    </recommendedName>
</protein>
<dbReference type="PANTHER" id="PTHR35400">
    <property type="entry name" value="SLR1083 PROTEIN"/>
    <property type="match status" value="1"/>
</dbReference>
<evidence type="ECO:0000259" key="1">
    <source>
        <dbReference type="Pfam" id="PF05685"/>
    </source>
</evidence>
<organism evidence="2 3">
    <name type="scientific">Pseudobythopirellula maris</name>
    <dbReference type="NCBI Taxonomy" id="2527991"/>
    <lineage>
        <taxon>Bacteria</taxon>
        <taxon>Pseudomonadati</taxon>
        <taxon>Planctomycetota</taxon>
        <taxon>Planctomycetia</taxon>
        <taxon>Pirellulales</taxon>
        <taxon>Lacipirellulaceae</taxon>
        <taxon>Pseudobythopirellula</taxon>
    </lineage>
</organism>
<accession>A0A5C5ZIB8</accession>